<name>A0AAN7P0M2_9COLE</name>
<feature type="transmembrane region" description="Helical" evidence="5">
    <location>
        <begin position="320"/>
        <end position="339"/>
    </location>
</feature>
<keyword evidence="4 5" id="KW-0472">Membrane</keyword>
<dbReference type="PANTHER" id="PTHR11132">
    <property type="entry name" value="SOLUTE CARRIER FAMILY 35"/>
    <property type="match status" value="1"/>
</dbReference>
<sequence length="399" mass="45173">MVGRRQKYEVVECLHEEEENELDMKPRKTVTRTCLWYYFRNILLISVYFVFSIGLTFYQRWLYQSFKFPLSVVVVHLIVKYLLASLIRTIVIKYQGRPRVVLNFTEYFIAVSPTGIFSGIDIGFSNWGLELVTVSLYTMTKSTSIVFILFFAILLKLEKKSWSLCTIVIMISLGLFLFTYQATQFSIIGFMLLILASISSGVRWTCTQLLLQKSKMGMKNPIDMIYYMQPWMIVSVLPFAVAMEGLNLITNCQLFRSVEYSATIDLSLRILLGAVIAFFMEISEVMVVTHTSSLTLAIAGIFKEVLLLTLAVVVNGDTMSNVNLCGLLLCVGGIVGHVVHKIQTSQLPSGRFQDQEVDKFEVLESLINSNEVVDVCSDSEAELSDSQVLFDILNRRGGD</sequence>
<dbReference type="AlphaFoldDB" id="A0AAN7P0M2"/>
<evidence type="ECO:0000313" key="7">
    <source>
        <dbReference type="EMBL" id="KAK4877735.1"/>
    </source>
</evidence>
<keyword evidence="2 5" id="KW-0812">Transmembrane</keyword>
<feature type="transmembrane region" description="Helical" evidence="5">
    <location>
        <begin position="186"/>
        <end position="204"/>
    </location>
</feature>
<feature type="transmembrane region" description="Helical" evidence="5">
    <location>
        <begin position="294"/>
        <end position="314"/>
    </location>
</feature>
<evidence type="ECO:0000259" key="6">
    <source>
        <dbReference type="Pfam" id="PF03151"/>
    </source>
</evidence>
<comment type="caution">
    <text evidence="7">The sequence shown here is derived from an EMBL/GenBank/DDBJ whole genome shotgun (WGS) entry which is preliminary data.</text>
</comment>
<evidence type="ECO:0000256" key="3">
    <source>
        <dbReference type="ARBA" id="ARBA00022989"/>
    </source>
</evidence>
<dbReference type="InterPro" id="IPR004853">
    <property type="entry name" value="Sugar_P_trans_dom"/>
</dbReference>
<evidence type="ECO:0000256" key="2">
    <source>
        <dbReference type="ARBA" id="ARBA00022692"/>
    </source>
</evidence>
<dbReference type="GO" id="GO:0016020">
    <property type="term" value="C:membrane"/>
    <property type="evidence" value="ECO:0007669"/>
    <property type="project" value="UniProtKB-SubCell"/>
</dbReference>
<evidence type="ECO:0000313" key="8">
    <source>
        <dbReference type="Proteomes" id="UP001353858"/>
    </source>
</evidence>
<protein>
    <recommendedName>
        <fullName evidence="6">Sugar phosphate transporter domain-containing protein</fullName>
    </recommendedName>
</protein>
<proteinExistence type="predicted"/>
<feature type="transmembrane region" description="Helical" evidence="5">
    <location>
        <begin position="70"/>
        <end position="92"/>
    </location>
</feature>
<feature type="transmembrane region" description="Helical" evidence="5">
    <location>
        <begin position="162"/>
        <end position="180"/>
    </location>
</feature>
<dbReference type="Proteomes" id="UP001353858">
    <property type="component" value="Unassembled WGS sequence"/>
</dbReference>
<keyword evidence="8" id="KW-1185">Reference proteome</keyword>
<organism evidence="7 8">
    <name type="scientific">Aquatica leii</name>
    <dbReference type="NCBI Taxonomy" id="1421715"/>
    <lineage>
        <taxon>Eukaryota</taxon>
        <taxon>Metazoa</taxon>
        <taxon>Ecdysozoa</taxon>
        <taxon>Arthropoda</taxon>
        <taxon>Hexapoda</taxon>
        <taxon>Insecta</taxon>
        <taxon>Pterygota</taxon>
        <taxon>Neoptera</taxon>
        <taxon>Endopterygota</taxon>
        <taxon>Coleoptera</taxon>
        <taxon>Polyphaga</taxon>
        <taxon>Elateriformia</taxon>
        <taxon>Elateroidea</taxon>
        <taxon>Lampyridae</taxon>
        <taxon>Luciolinae</taxon>
        <taxon>Aquatica</taxon>
    </lineage>
</organism>
<dbReference type="Pfam" id="PF03151">
    <property type="entry name" value="TPT"/>
    <property type="match status" value="1"/>
</dbReference>
<feature type="transmembrane region" description="Helical" evidence="5">
    <location>
        <begin position="136"/>
        <end position="155"/>
    </location>
</feature>
<comment type="subcellular location">
    <subcellularLocation>
        <location evidence="1">Membrane</location>
        <topology evidence="1">Multi-pass membrane protein</topology>
    </subcellularLocation>
</comment>
<dbReference type="InterPro" id="IPR050186">
    <property type="entry name" value="TPT_transporter"/>
</dbReference>
<feature type="transmembrane region" description="Helical" evidence="5">
    <location>
        <begin position="266"/>
        <end position="287"/>
    </location>
</feature>
<keyword evidence="3 5" id="KW-1133">Transmembrane helix</keyword>
<feature type="domain" description="Sugar phosphate transporter" evidence="6">
    <location>
        <begin position="43"/>
        <end position="334"/>
    </location>
</feature>
<accession>A0AAN7P0M2</accession>
<feature type="transmembrane region" description="Helical" evidence="5">
    <location>
        <begin position="104"/>
        <end position="124"/>
    </location>
</feature>
<reference evidence="8" key="1">
    <citation type="submission" date="2023-01" db="EMBL/GenBank/DDBJ databases">
        <title>Key to firefly adult light organ development and bioluminescence: homeobox transcription factors regulate luciferase expression and transportation to peroxisome.</title>
        <authorList>
            <person name="Fu X."/>
        </authorList>
    </citation>
    <scope>NUCLEOTIDE SEQUENCE [LARGE SCALE GENOMIC DNA]</scope>
</reference>
<feature type="transmembrane region" description="Helical" evidence="5">
    <location>
        <begin position="35"/>
        <end position="58"/>
    </location>
</feature>
<feature type="transmembrane region" description="Helical" evidence="5">
    <location>
        <begin position="225"/>
        <end position="246"/>
    </location>
</feature>
<gene>
    <name evidence="7" type="ORF">RN001_010241</name>
</gene>
<evidence type="ECO:0000256" key="1">
    <source>
        <dbReference type="ARBA" id="ARBA00004141"/>
    </source>
</evidence>
<dbReference type="EMBL" id="JARPUR010000004">
    <property type="protein sequence ID" value="KAK4877735.1"/>
    <property type="molecule type" value="Genomic_DNA"/>
</dbReference>
<evidence type="ECO:0000256" key="5">
    <source>
        <dbReference type="SAM" id="Phobius"/>
    </source>
</evidence>
<evidence type="ECO:0000256" key="4">
    <source>
        <dbReference type="ARBA" id="ARBA00023136"/>
    </source>
</evidence>